<evidence type="ECO:0000313" key="4">
    <source>
        <dbReference type="Proteomes" id="UP000551616"/>
    </source>
</evidence>
<dbReference type="SMART" id="SM00029">
    <property type="entry name" value="GASTRIN"/>
    <property type="match status" value="3"/>
</dbReference>
<feature type="compositionally biased region" description="Basic and acidic residues" evidence="1">
    <location>
        <begin position="329"/>
        <end position="340"/>
    </location>
</feature>
<feature type="transmembrane region" description="Helical" evidence="2">
    <location>
        <begin position="245"/>
        <end position="265"/>
    </location>
</feature>
<organism evidence="3 4">
    <name type="scientific">Bremerella alba</name>
    <dbReference type="NCBI Taxonomy" id="980252"/>
    <lineage>
        <taxon>Bacteria</taxon>
        <taxon>Pseudomonadati</taxon>
        <taxon>Planctomycetota</taxon>
        <taxon>Planctomycetia</taxon>
        <taxon>Pirellulales</taxon>
        <taxon>Pirellulaceae</taxon>
        <taxon>Bremerella</taxon>
    </lineage>
</organism>
<evidence type="ECO:0000313" key="3">
    <source>
        <dbReference type="EMBL" id="MBA2117012.1"/>
    </source>
</evidence>
<feature type="compositionally biased region" description="Basic and acidic residues" evidence="1">
    <location>
        <begin position="373"/>
        <end position="386"/>
    </location>
</feature>
<feature type="compositionally biased region" description="Basic residues" evidence="1">
    <location>
        <begin position="290"/>
        <end position="301"/>
    </location>
</feature>
<keyword evidence="2" id="KW-0472">Membrane</keyword>
<dbReference type="AlphaFoldDB" id="A0A7V8V8P4"/>
<feature type="transmembrane region" description="Helical" evidence="2">
    <location>
        <begin position="181"/>
        <end position="199"/>
    </location>
</feature>
<feature type="transmembrane region" description="Helical" evidence="2">
    <location>
        <begin position="63"/>
        <end position="84"/>
    </location>
</feature>
<feature type="compositionally biased region" description="Basic residues" evidence="1">
    <location>
        <begin position="497"/>
        <end position="510"/>
    </location>
</feature>
<feature type="compositionally biased region" description="Acidic residues" evidence="1">
    <location>
        <begin position="420"/>
        <end position="429"/>
    </location>
</feature>
<feature type="compositionally biased region" description="Basic residues" evidence="1">
    <location>
        <begin position="436"/>
        <end position="446"/>
    </location>
</feature>
<keyword evidence="2" id="KW-0812">Transmembrane</keyword>
<gene>
    <name evidence="3" type="ORF">HOV93_42060</name>
</gene>
<evidence type="ECO:0000256" key="1">
    <source>
        <dbReference type="SAM" id="MobiDB-lite"/>
    </source>
</evidence>
<protein>
    <submittedName>
        <fullName evidence="3">Uncharacterized protein</fullName>
    </submittedName>
</protein>
<comment type="caution">
    <text evidence="3">The sequence shown here is derived from an EMBL/GenBank/DDBJ whole genome shotgun (WGS) entry which is preliminary data.</text>
</comment>
<feature type="region of interest" description="Disordered" evidence="1">
    <location>
        <begin position="277"/>
        <end position="510"/>
    </location>
</feature>
<dbReference type="Proteomes" id="UP000551616">
    <property type="component" value="Unassembled WGS sequence"/>
</dbReference>
<evidence type="ECO:0000256" key="2">
    <source>
        <dbReference type="SAM" id="Phobius"/>
    </source>
</evidence>
<name>A0A7V8V8P4_9BACT</name>
<feature type="compositionally biased region" description="Basic and acidic residues" evidence="1">
    <location>
        <begin position="482"/>
        <end position="496"/>
    </location>
</feature>
<keyword evidence="4" id="KW-1185">Reference proteome</keyword>
<dbReference type="EMBL" id="JABRWO010000012">
    <property type="protein sequence ID" value="MBA2117012.1"/>
    <property type="molecule type" value="Genomic_DNA"/>
</dbReference>
<feature type="compositionally biased region" description="Basic and acidic residues" evidence="1">
    <location>
        <begin position="7"/>
        <end position="23"/>
    </location>
</feature>
<feature type="compositionally biased region" description="Acidic residues" evidence="1">
    <location>
        <begin position="469"/>
        <end position="481"/>
    </location>
</feature>
<accession>A0A7V8V8P4</accession>
<feature type="compositionally biased region" description="Polar residues" evidence="1">
    <location>
        <begin position="454"/>
        <end position="466"/>
    </location>
</feature>
<feature type="compositionally biased region" description="Basic and acidic residues" evidence="1">
    <location>
        <begin position="278"/>
        <end position="289"/>
    </location>
</feature>
<reference evidence="3 4" key="1">
    <citation type="submission" date="2020-05" db="EMBL/GenBank/DDBJ databases">
        <title>Bremerella alba sp. nov., a novel planctomycete isolated from the surface of the macroalga Fucus spiralis.</title>
        <authorList>
            <person name="Godinho O."/>
            <person name="Botelho R."/>
            <person name="Albuquerque L."/>
            <person name="Wiegand S."/>
            <person name="Da Costa M.S."/>
            <person name="Lobo-Da-Cunha A."/>
            <person name="Jogler C."/>
            <person name="Lage O.M."/>
        </authorList>
    </citation>
    <scope>NUCLEOTIDE SEQUENCE [LARGE SCALE GENOMIC DNA]</scope>
    <source>
        <strain evidence="3 4">FF15</strain>
    </source>
</reference>
<feature type="compositionally biased region" description="Low complexity" evidence="1">
    <location>
        <begin position="24"/>
        <end position="33"/>
    </location>
</feature>
<feature type="transmembrane region" description="Helical" evidence="2">
    <location>
        <begin position="138"/>
        <end position="161"/>
    </location>
</feature>
<feature type="transmembrane region" description="Helical" evidence="2">
    <location>
        <begin position="104"/>
        <end position="126"/>
    </location>
</feature>
<sequence>MQFRRNGLRDERRRRALMDDRTSDSGTQTAATTADDVVRKSARTYSRTAVDERRIRIVDMVPVYLVHVTFIYATILLGVAVLLAMHHYGANIVRWADLTRVDSLGTYLSAGSLLVGAILAFLTYRIRRHRLDDYRGRYRCWLWFAGLLLFASLDCMLNFRTDVARGLEAVTRVRLLGQTDGWWVVVWCVAYGSMALRALIEVRESFGTIAVGLISAALLFAGMALQMDLLLLPSSVPAGVAIHAAQLLGVGLLLATLVQYSRFVWLDAQGLISRRSVRVKEETEEEAKPRKATRSAAKKPAAKPTAPENSEEDEEEAKPRRGWFSIGKKKSEESPEEAAKPVKKPAKSAAKVTEEETLQGETPKRGWFSFGKKKVEDDSAETEIKTPAKPKIAASTIEQEPAEETPKRGWFSWGKKSAEDADQEEAATDEQERATMKPRVKTRPKHTPAPQEQPAANQVPTITGRYSQEDDDSANSTEDEEILRLEAKPDHLLSKAERRRLKKLKRRAAA</sequence>
<proteinExistence type="predicted"/>
<feature type="transmembrane region" description="Helical" evidence="2">
    <location>
        <begin position="206"/>
        <end position="225"/>
    </location>
</feature>
<feature type="region of interest" description="Disordered" evidence="1">
    <location>
        <begin position="1"/>
        <end position="33"/>
    </location>
</feature>
<keyword evidence="2" id="KW-1133">Transmembrane helix</keyword>
<dbReference type="RefSeq" id="WP_207398393.1">
    <property type="nucleotide sequence ID" value="NZ_JABRWO010000012.1"/>
</dbReference>